<dbReference type="OrthoDB" id="6623853at2759"/>
<gene>
    <name evidence="1" type="ORF">Cfor_11308</name>
</gene>
<dbReference type="InParanoid" id="A0A6L2PAC6"/>
<dbReference type="AlphaFoldDB" id="A0A6L2PAC6"/>
<dbReference type="Gene3D" id="3.30.420.10">
    <property type="entry name" value="Ribonuclease H-like superfamily/Ribonuclease H"/>
    <property type="match status" value="1"/>
</dbReference>
<dbReference type="PANTHER" id="PTHR46060">
    <property type="entry name" value="MARINER MOS1 TRANSPOSASE-LIKE PROTEIN"/>
    <property type="match status" value="1"/>
</dbReference>
<dbReference type="InterPro" id="IPR036397">
    <property type="entry name" value="RNaseH_sf"/>
</dbReference>
<dbReference type="InterPro" id="IPR052709">
    <property type="entry name" value="Transposase-MT_Hybrid"/>
</dbReference>
<dbReference type="InterPro" id="IPR001888">
    <property type="entry name" value="Transposase_1"/>
</dbReference>
<sequence length="123" mass="14260">MDNVEIRSMLIFFFDSQGIVHKEFVPPVQTVNQTFYREVLERLRKRVARVRLGIARTWTLYHDNAPCDTAVSSNEFLEEKSIPVVPQPPYSPDLSSCDSFLFPWPKNHLQGHHFGTLDNIQNS</sequence>
<dbReference type="GO" id="GO:0003676">
    <property type="term" value="F:nucleic acid binding"/>
    <property type="evidence" value="ECO:0007669"/>
    <property type="project" value="InterPro"/>
</dbReference>
<dbReference type="PANTHER" id="PTHR46060:SF1">
    <property type="entry name" value="MARINER MOS1 TRANSPOSASE-LIKE PROTEIN"/>
    <property type="match status" value="1"/>
</dbReference>
<dbReference type="EMBL" id="BLKM01009832">
    <property type="protein sequence ID" value="GFG28290.1"/>
    <property type="molecule type" value="Genomic_DNA"/>
</dbReference>
<reference evidence="2" key="1">
    <citation type="submission" date="2020-01" db="EMBL/GenBank/DDBJ databases">
        <title>Draft genome sequence of the Termite Coptotermes fromosanus.</title>
        <authorList>
            <person name="Itakura S."/>
            <person name="Yosikawa Y."/>
            <person name="Umezawa K."/>
        </authorList>
    </citation>
    <scope>NUCLEOTIDE SEQUENCE [LARGE SCALE GENOMIC DNA]</scope>
</reference>
<keyword evidence="2" id="KW-1185">Reference proteome</keyword>
<accession>A0A6L2PAC6</accession>
<protein>
    <recommendedName>
        <fullName evidence="3">Tc1-like transposase DDE domain-containing protein</fullName>
    </recommendedName>
</protein>
<evidence type="ECO:0000313" key="2">
    <source>
        <dbReference type="Proteomes" id="UP000502823"/>
    </source>
</evidence>
<comment type="caution">
    <text evidence="1">The sequence shown here is derived from an EMBL/GenBank/DDBJ whole genome shotgun (WGS) entry which is preliminary data.</text>
</comment>
<feature type="non-terminal residue" evidence="1">
    <location>
        <position position="123"/>
    </location>
</feature>
<evidence type="ECO:0000313" key="1">
    <source>
        <dbReference type="EMBL" id="GFG28290.1"/>
    </source>
</evidence>
<organism evidence="1 2">
    <name type="scientific">Coptotermes formosanus</name>
    <name type="common">Formosan subterranean termite</name>
    <dbReference type="NCBI Taxonomy" id="36987"/>
    <lineage>
        <taxon>Eukaryota</taxon>
        <taxon>Metazoa</taxon>
        <taxon>Ecdysozoa</taxon>
        <taxon>Arthropoda</taxon>
        <taxon>Hexapoda</taxon>
        <taxon>Insecta</taxon>
        <taxon>Pterygota</taxon>
        <taxon>Neoptera</taxon>
        <taxon>Polyneoptera</taxon>
        <taxon>Dictyoptera</taxon>
        <taxon>Blattodea</taxon>
        <taxon>Blattoidea</taxon>
        <taxon>Termitoidae</taxon>
        <taxon>Rhinotermitidae</taxon>
        <taxon>Coptotermes</taxon>
    </lineage>
</organism>
<name>A0A6L2PAC6_COPFO</name>
<evidence type="ECO:0008006" key="3">
    <source>
        <dbReference type="Google" id="ProtNLM"/>
    </source>
</evidence>
<dbReference type="Proteomes" id="UP000502823">
    <property type="component" value="Unassembled WGS sequence"/>
</dbReference>
<proteinExistence type="predicted"/>
<dbReference type="Pfam" id="PF01359">
    <property type="entry name" value="Transposase_1"/>
    <property type="match status" value="1"/>
</dbReference>